<evidence type="ECO:0000256" key="2">
    <source>
        <dbReference type="SAM" id="Phobius"/>
    </source>
</evidence>
<proteinExistence type="predicted"/>
<feature type="transmembrane region" description="Helical" evidence="2">
    <location>
        <begin position="40"/>
        <end position="61"/>
    </location>
</feature>
<keyword evidence="2" id="KW-0472">Membrane</keyword>
<sequence>MTDTDTEAVANAGTDANANADTGKRMDEEDRAPMGMTVRVVIYLVAVHFFAAFLFLLFYLAGG</sequence>
<evidence type="ECO:0008006" key="5">
    <source>
        <dbReference type="Google" id="ProtNLM"/>
    </source>
</evidence>
<organism evidence="3 4">
    <name type="scientific">Streptomyces hiroshimensis</name>
    <dbReference type="NCBI Taxonomy" id="66424"/>
    <lineage>
        <taxon>Bacteria</taxon>
        <taxon>Bacillati</taxon>
        <taxon>Actinomycetota</taxon>
        <taxon>Actinomycetes</taxon>
        <taxon>Kitasatosporales</taxon>
        <taxon>Streptomycetaceae</taxon>
        <taxon>Streptomyces</taxon>
    </lineage>
</organism>
<keyword evidence="2" id="KW-0812">Transmembrane</keyword>
<evidence type="ECO:0000313" key="3">
    <source>
        <dbReference type="EMBL" id="GGX62754.1"/>
    </source>
</evidence>
<dbReference type="InterPro" id="IPR046129">
    <property type="entry name" value="DUF6126"/>
</dbReference>
<evidence type="ECO:0000256" key="1">
    <source>
        <dbReference type="SAM" id="MobiDB-lite"/>
    </source>
</evidence>
<dbReference type="Pfam" id="PF19621">
    <property type="entry name" value="DUF6126"/>
    <property type="match status" value="1"/>
</dbReference>
<evidence type="ECO:0000313" key="4">
    <source>
        <dbReference type="Proteomes" id="UP000659223"/>
    </source>
</evidence>
<reference evidence="4" key="1">
    <citation type="journal article" date="2019" name="Int. J. Syst. Evol. Microbiol.">
        <title>The Global Catalogue of Microorganisms (GCM) 10K type strain sequencing project: providing services to taxonomists for standard genome sequencing and annotation.</title>
        <authorList>
            <consortium name="The Broad Institute Genomics Platform"/>
            <consortium name="The Broad Institute Genome Sequencing Center for Infectious Disease"/>
            <person name="Wu L."/>
            <person name="Ma J."/>
        </authorList>
    </citation>
    <scope>NUCLEOTIDE SEQUENCE [LARGE SCALE GENOMIC DNA]</scope>
    <source>
        <strain evidence="4">JCM 4586</strain>
    </source>
</reference>
<feature type="region of interest" description="Disordered" evidence="1">
    <location>
        <begin position="1"/>
        <end position="28"/>
    </location>
</feature>
<dbReference type="EMBL" id="BMUT01000001">
    <property type="protein sequence ID" value="GGX62754.1"/>
    <property type="molecule type" value="Genomic_DNA"/>
</dbReference>
<comment type="caution">
    <text evidence="3">The sequence shown here is derived from an EMBL/GenBank/DDBJ whole genome shotgun (WGS) entry which is preliminary data.</text>
</comment>
<name>A0ABQ2Y3U9_9ACTN</name>
<keyword evidence="4" id="KW-1185">Reference proteome</keyword>
<dbReference type="Proteomes" id="UP000659223">
    <property type="component" value="Unassembled WGS sequence"/>
</dbReference>
<gene>
    <name evidence="3" type="ORF">GCM10010324_04360</name>
</gene>
<accession>A0ABQ2Y3U9</accession>
<protein>
    <recommendedName>
        <fullName evidence="5">Small hydrophobic protein</fullName>
    </recommendedName>
</protein>
<keyword evidence="2" id="KW-1133">Transmembrane helix</keyword>
<feature type="compositionally biased region" description="Low complexity" evidence="1">
    <location>
        <begin position="10"/>
        <end position="21"/>
    </location>
</feature>